<keyword evidence="9 10" id="KW-0472">Membrane</keyword>
<dbReference type="EMBL" id="QMQB01000256">
    <property type="protein sequence ID" value="RLE11329.1"/>
    <property type="molecule type" value="Genomic_DNA"/>
</dbReference>
<reference evidence="11 12" key="1">
    <citation type="submission" date="2018-06" db="EMBL/GenBank/DDBJ databases">
        <title>Extensive metabolic versatility and redundancy in microbially diverse, dynamic hydrothermal sediments.</title>
        <authorList>
            <person name="Dombrowski N."/>
            <person name="Teske A."/>
            <person name="Baker B.J."/>
        </authorList>
    </citation>
    <scope>NUCLEOTIDE SEQUENCE [LARGE SCALE GENOMIC DNA]</scope>
    <source>
        <strain evidence="11">B19_G9</strain>
    </source>
</reference>
<evidence type="ECO:0000256" key="1">
    <source>
        <dbReference type="ARBA" id="ARBA00004377"/>
    </source>
</evidence>
<comment type="similarity">
    <text evidence="2">Belongs to the GSP J family.</text>
</comment>
<evidence type="ECO:0000313" key="12">
    <source>
        <dbReference type="Proteomes" id="UP000267654"/>
    </source>
</evidence>
<keyword evidence="4" id="KW-1003">Cell membrane</keyword>
<evidence type="ECO:0000256" key="9">
    <source>
        <dbReference type="ARBA" id="ARBA00023136"/>
    </source>
</evidence>
<gene>
    <name evidence="11" type="ORF">DRI96_06375</name>
</gene>
<keyword evidence="6" id="KW-0997">Cell inner membrane</keyword>
<evidence type="ECO:0000256" key="2">
    <source>
        <dbReference type="ARBA" id="ARBA00011084"/>
    </source>
</evidence>
<dbReference type="InterPro" id="IPR010055">
    <property type="entry name" value="T2SS_protein-GspJ"/>
</dbReference>
<keyword evidence="5" id="KW-0488">Methylation</keyword>
<dbReference type="Pfam" id="PF07963">
    <property type="entry name" value="N_methyl"/>
    <property type="match status" value="1"/>
</dbReference>
<dbReference type="PANTHER" id="PTHR39583:SF2">
    <property type="entry name" value="TYPE II SECRETION SYSTEM PROTEIN J"/>
    <property type="match status" value="1"/>
</dbReference>
<sequence>MIQRRSIAFTLVEVLVATFIFSLLILGLYLIFSKVYRAWEKGNARLEQYQTIRGCLDILGRDLKSAFVTSSNPFILFKGNKDEILFTSSSNIPSQKGEYDLKQIQYKLEGSRLLRKVKSNFSTLKSCGSVTVLASNIDKLTFSYYNGERWLSHWDSRKSRGKKFSAALPQAVCIELVVKEEDEMPLTFSARVNIPLR</sequence>
<comment type="subcellular location">
    <subcellularLocation>
        <location evidence="1">Cell inner membrane</location>
        <topology evidence="1">Single-pass membrane protein</topology>
    </subcellularLocation>
</comment>
<evidence type="ECO:0000256" key="8">
    <source>
        <dbReference type="ARBA" id="ARBA00022989"/>
    </source>
</evidence>
<proteinExistence type="inferred from homology"/>
<keyword evidence="7 10" id="KW-0812">Transmembrane</keyword>
<dbReference type="InterPro" id="IPR045584">
    <property type="entry name" value="Pilin-like"/>
</dbReference>
<evidence type="ECO:0000256" key="5">
    <source>
        <dbReference type="ARBA" id="ARBA00022481"/>
    </source>
</evidence>
<evidence type="ECO:0000256" key="4">
    <source>
        <dbReference type="ARBA" id="ARBA00022475"/>
    </source>
</evidence>
<dbReference type="InterPro" id="IPR012902">
    <property type="entry name" value="N_methyl_site"/>
</dbReference>
<name>A0A662DB28_UNCAE</name>
<evidence type="ECO:0000256" key="3">
    <source>
        <dbReference type="ARBA" id="ARBA00021539"/>
    </source>
</evidence>
<protein>
    <recommendedName>
        <fullName evidence="3">Type II secretion system protein J</fullName>
    </recommendedName>
</protein>
<comment type="caution">
    <text evidence="11">The sequence shown here is derived from an EMBL/GenBank/DDBJ whole genome shotgun (WGS) entry which is preliminary data.</text>
</comment>
<dbReference type="Pfam" id="PF11612">
    <property type="entry name" value="T2SSJ"/>
    <property type="match status" value="1"/>
</dbReference>
<feature type="transmembrane region" description="Helical" evidence="10">
    <location>
        <begin position="6"/>
        <end position="32"/>
    </location>
</feature>
<dbReference type="AlphaFoldDB" id="A0A662DB28"/>
<evidence type="ECO:0000256" key="10">
    <source>
        <dbReference type="SAM" id="Phobius"/>
    </source>
</evidence>
<dbReference type="SUPFAM" id="SSF54523">
    <property type="entry name" value="Pili subunits"/>
    <property type="match status" value="1"/>
</dbReference>
<evidence type="ECO:0000256" key="7">
    <source>
        <dbReference type="ARBA" id="ARBA00022692"/>
    </source>
</evidence>
<accession>A0A662DB28</accession>
<organism evidence="11 12">
    <name type="scientific">Aerophobetes bacterium</name>
    <dbReference type="NCBI Taxonomy" id="2030807"/>
    <lineage>
        <taxon>Bacteria</taxon>
        <taxon>Candidatus Aerophobota</taxon>
    </lineage>
</organism>
<dbReference type="GO" id="GO:0015628">
    <property type="term" value="P:protein secretion by the type II secretion system"/>
    <property type="evidence" value="ECO:0007669"/>
    <property type="project" value="InterPro"/>
</dbReference>
<dbReference type="GO" id="GO:0005886">
    <property type="term" value="C:plasma membrane"/>
    <property type="evidence" value="ECO:0007669"/>
    <property type="project" value="UniProtKB-SubCell"/>
</dbReference>
<dbReference type="GO" id="GO:0015627">
    <property type="term" value="C:type II protein secretion system complex"/>
    <property type="evidence" value="ECO:0007669"/>
    <property type="project" value="InterPro"/>
</dbReference>
<evidence type="ECO:0000256" key="6">
    <source>
        <dbReference type="ARBA" id="ARBA00022519"/>
    </source>
</evidence>
<dbReference type="InterPro" id="IPR051621">
    <property type="entry name" value="T2SS_protein_J"/>
</dbReference>
<dbReference type="PANTHER" id="PTHR39583">
    <property type="entry name" value="TYPE II SECRETION SYSTEM PROTEIN J-RELATED"/>
    <property type="match status" value="1"/>
</dbReference>
<keyword evidence="8 10" id="KW-1133">Transmembrane helix</keyword>
<dbReference type="Proteomes" id="UP000267654">
    <property type="component" value="Unassembled WGS sequence"/>
</dbReference>
<evidence type="ECO:0000313" key="11">
    <source>
        <dbReference type="EMBL" id="RLE11329.1"/>
    </source>
</evidence>